<dbReference type="AlphaFoldDB" id="A0A238LAF1"/>
<dbReference type="Proteomes" id="UP000202922">
    <property type="component" value="Unassembled WGS sequence"/>
</dbReference>
<dbReference type="Pfam" id="PF00350">
    <property type="entry name" value="Dynamin_N"/>
    <property type="match status" value="1"/>
</dbReference>
<dbReference type="InterPro" id="IPR045063">
    <property type="entry name" value="Dynamin_N"/>
</dbReference>
<keyword evidence="3" id="KW-1185">Reference proteome</keyword>
<proteinExistence type="predicted"/>
<sequence>MSMSVADLGPSSSEAASAPVRVVVCGEISSGKSTVINALLRENVVPNYFGESWRPTILVYYDKEPGFFVEYLNGDRVQVESLEDCERFEEIALCIICSDQPHIKGFEIVEVPFFHDGEISEDTLSFMSTADVMIWVTIASQAWRLTEKTIVEQLAEARPKHSVLAVSRADKLRSANDLGRISERLQKEAGEHFEDSVFMRGASALIAGSKESDKAWEDTSGGVLSELLNGYAEGIRAAAQAKPEPVVTPVEAEVEEAPAETAEILAFDRKPAPQAAASAANAETYAPLKAIIETMHGVISAGVFSQQDIAGIVNLHGDDDVAKITAQVCMACLDDQRKNYRYDGVEPDVAESQITMKKHLLVFHTFKETNTVVYIMCQTDKMNPGIVRTAFGRICKTYETMI</sequence>
<evidence type="ECO:0000313" key="2">
    <source>
        <dbReference type="EMBL" id="SMX51286.1"/>
    </source>
</evidence>
<dbReference type="RefSeq" id="WP_093968987.1">
    <property type="nucleotide sequence ID" value="NZ_FXYE01000007.1"/>
</dbReference>
<dbReference type="InterPro" id="IPR027417">
    <property type="entry name" value="P-loop_NTPase"/>
</dbReference>
<feature type="domain" description="Dynamin N-terminal" evidence="1">
    <location>
        <begin position="22"/>
        <end position="160"/>
    </location>
</feature>
<name>A0A238LAF1_9RHOB</name>
<dbReference type="EMBL" id="FXYE01000007">
    <property type="protein sequence ID" value="SMX51286.1"/>
    <property type="molecule type" value="Genomic_DNA"/>
</dbReference>
<dbReference type="SUPFAM" id="SSF52540">
    <property type="entry name" value="P-loop containing nucleoside triphosphate hydrolases"/>
    <property type="match status" value="1"/>
</dbReference>
<evidence type="ECO:0000259" key="1">
    <source>
        <dbReference type="Pfam" id="PF00350"/>
    </source>
</evidence>
<evidence type="ECO:0000313" key="3">
    <source>
        <dbReference type="Proteomes" id="UP000202922"/>
    </source>
</evidence>
<gene>
    <name evidence="2" type="ORF">COL8621_03817</name>
</gene>
<organism evidence="2 3">
    <name type="scientific">Actibacterium lipolyticum</name>
    <dbReference type="NCBI Taxonomy" id="1524263"/>
    <lineage>
        <taxon>Bacteria</taxon>
        <taxon>Pseudomonadati</taxon>
        <taxon>Pseudomonadota</taxon>
        <taxon>Alphaproteobacteria</taxon>
        <taxon>Rhodobacterales</taxon>
        <taxon>Roseobacteraceae</taxon>
        <taxon>Actibacterium</taxon>
    </lineage>
</organism>
<accession>A0A238LAF1</accession>
<reference evidence="3" key="1">
    <citation type="submission" date="2017-05" db="EMBL/GenBank/DDBJ databases">
        <authorList>
            <person name="Rodrigo-Torres L."/>
            <person name="Arahal R. D."/>
            <person name="Lucena T."/>
        </authorList>
    </citation>
    <scope>NUCLEOTIDE SEQUENCE [LARGE SCALE GENOMIC DNA]</scope>
    <source>
        <strain evidence="3">CECT 8621</strain>
    </source>
</reference>
<dbReference type="Gene3D" id="3.40.50.300">
    <property type="entry name" value="P-loop containing nucleotide triphosphate hydrolases"/>
    <property type="match status" value="1"/>
</dbReference>
<dbReference type="OrthoDB" id="7851046at2"/>
<protein>
    <submittedName>
        <fullName evidence="2">Dynamin family protein</fullName>
    </submittedName>
</protein>